<dbReference type="GO" id="GO:0030295">
    <property type="term" value="F:protein kinase activator activity"/>
    <property type="evidence" value="ECO:0007669"/>
    <property type="project" value="TreeGrafter"/>
</dbReference>
<protein>
    <recommendedName>
        <fullName evidence="2 6">Autophagy-related protein 17</fullName>
    </recommendedName>
</protein>
<accession>A0A1A0H9A4</accession>
<dbReference type="RefSeq" id="XP_018711221.1">
    <property type="nucleotide sequence ID" value="XM_018854251.1"/>
</dbReference>
<evidence type="ECO:0000313" key="10">
    <source>
        <dbReference type="Proteomes" id="UP000092555"/>
    </source>
</evidence>
<evidence type="ECO:0000259" key="7">
    <source>
        <dbReference type="Pfam" id="PF04108"/>
    </source>
</evidence>
<evidence type="ECO:0000313" key="8">
    <source>
        <dbReference type="EMBL" id="OBA20695.1"/>
    </source>
</evidence>
<dbReference type="GO" id="GO:0034727">
    <property type="term" value="P:piecemeal microautophagy of the nucleus"/>
    <property type="evidence" value="ECO:0007669"/>
    <property type="project" value="TreeGrafter"/>
</dbReference>
<feature type="domain" description="Autophagy protein ATG17-like" evidence="7">
    <location>
        <begin position="17"/>
        <end position="430"/>
    </location>
</feature>
<dbReference type="GO" id="GO:0000045">
    <property type="term" value="P:autophagosome assembly"/>
    <property type="evidence" value="ECO:0007669"/>
    <property type="project" value="TreeGrafter"/>
</dbReference>
<keyword evidence="3 6" id="KW-0963">Cytoplasm</keyword>
<keyword evidence="5" id="KW-0472">Membrane</keyword>
<dbReference type="GO" id="GO:0000422">
    <property type="term" value="P:autophagy of mitochondrion"/>
    <property type="evidence" value="ECO:0007669"/>
    <property type="project" value="TreeGrafter"/>
</dbReference>
<dbReference type="OrthoDB" id="1937984at2759"/>
<dbReference type="Pfam" id="PF04108">
    <property type="entry name" value="ATG17_like"/>
    <property type="match status" value="1"/>
</dbReference>
<dbReference type="PANTHER" id="PTHR28005:SF1">
    <property type="entry name" value="AUTOPHAGY-RELATED PROTEIN 17"/>
    <property type="match status" value="1"/>
</dbReference>
<dbReference type="GO" id="GO:1990316">
    <property type="term" value="C:Atg1/ULK1 kinase complex"/>
    <property type="evidence" value="ECO:0007669"/>
    <property type="project" value="TreeGrafter"/>
</dbReference>
<evidence type="ECO:0000256" key="2">
    <source>
        <dbReference type="ARBA" id="ARBA00013806"/>
    </source>
</evidence>
<evidence type="ECO:0000256" key="3">
    <source>
        <dbReference type="ARBA" id="ARBA00022490"/>
    </source>
</evidence>
<dbReference type="GeneID" id="30027227"/>
<dbReference type="EMBL" id="LXTC01000004">
    <property type="protein sequence ID" value="OBA20695.1"/>
    <property type="molecule type" value="Genomic_DNA"/>
</dbReference>
<dbReference type="InterPro" id="IPR045326">
    <property type="entry name" value="ATG17-like_dom"/>
</dbReference>
<evidence type="ECO:0000256" key="4">
    <source>
        <dbReference type="ARBA" id="ARBA00023006"/>
    </source>
</evidence>
<comment type="similarity">
    <text evidence="1 6">Belongs to the ATG17 family.</text>
</comment>
<reference evidence="9 10" key="1">
    <citation type="submission" date="2016-05" db="EMBL/GenBank/DDBJ databases">
        <title>Comparative genomics of biotechnologically important yeasts.</title>
        <authorList>
            <consortium name="DOE Joint Genome Institute"/>
            <person name="Riley R."/>
            <person name="Haridas S."/>
            <person name="Wolfe K.H."/>
            <person name="Lopes M.R."/>
            <person name="Hittinger C.T."/>
            <person name="Goker M."/>
            <person name="Salamov A."/>
            <person name="Wisecaver J."/>
            <person name="Long T.M."/>
            <person name="Aerts A.L."/>
            <person name="Barry K."/>
            <person name="Choi C."/>
            <person name="Clum A."/>
            <person name="Coughlan A.Y."/>
            <person name="Deshpande S."/>
            <person name="Douglass A.P."/>
            <person name="Hanson S.J."/>
            <person name="Klenk H.-P."/>
            <person name="LaButti K."/>
            <person name="Lapidus A."/>
            <person name="Lindquist E."/>
            <person name="Lipzen A."/>
            <person name="Meier-kolthoff J.P."/>
            <person name="Ohm R.A."/>
            <person name="Otillar R.P."/>
            <person name="Pangilinan J."/>
            <person name="Peng Y."/>
            <person name="Rokas A."/>
            <person name="Rosa C.A."/>
            <person name="Scheuner C."/>
            <person name="Sibirny A.A."/>
            <person name="Slot J.C."/>
            <person name="Stielow J.B."/>
            <person name="Sun H."/>
            <person name="Kurtzman C.P."/>
            <person name="Blackwell M."/>
            <person name="Grigoriev I.V."/>
            <person name="Jeffries T.W."/>
        </authorList>
    </citation>
    <scope>NUCLEOTIDE SEQUENCE [LARGE SCALE GENOMIC DNA]</scope>
    <source>
        <strain evidence="9 10">NRRL YB-4993</strain>
    </source>
</reference>
<evidence type="ECO:0000256" key="1">
    <source>
        <dbReference type="ARBA" id="ARBA00006259"/>
    </source>
</evidence>
<dbReference type="InterPro" id="IPR007240">
    <property type="entry name" value="Atg17"/>
</dbReference>
<evidence type="ECO:0000256" key="6">
    <source>
        <dbReference type="RuleBase" id="RU368080"/>
    </source>
</evidence>
<dbReference type="STRING" id="869754.A0A1A0H9A4"/>
<organism evidence="9 10">
    <name type="scientific">Metschnikowia bicuspidata var. bicuspidata NRRL YB-4993</name>
    <dbReference type="NCBI Taxonomy" id="869754"/>
    <lineage>
        <taxon>Eukaryota</taxon>
        <taxon>Fungi</taxon>
        <taxon>Dikarya</taxon>
        <taxon>Ascomycota</taxon>
        <taxon>Saccharomycotina</taxon>
        <taxon>Pichiomycetes</taxon>
        <taxon>Metschnikowiaceae</taxon>
        <taxon>Metschnikowia</taxon>
    </lineage>
</organism>
<comment type="caution">
    <text evidence="9">The sequence shown here is derived from an EMBL/GenBank/DDBJ whole genome shotgun (WGS) entry which is preliminary data.</text>
</comment>
<dbReference type="GO" id="GO:0034045">
    <property type="term" value="C:phagophore assembly site membrane"/>
    <property type="evidence" value="ECO:0007669"/>
    <property type="project" value="UniProtKB-SubCell"/>
</dbReference>
<keyword evidence="10" id="KW-1185">Reference proteome</keyword>
<comment type="function">
    <text evidence="6">Autophagy-specific protein that functions in response to autophagy-inducing signals as a scaffold to recruit other ATG proteins to organize preautophagosomal structure (PAS) formation. Modulates the timing and magnitude of the autophagy response, such as the size of the sequestering vesicles. Plays particularly a role in pexophagy and nucleophagy.</text>
</comment>
<dbReference type="AlphaFoldDB" id="A0A1A0H9A4"/>
<keyword evidence="4 6" id="KW-0072">Autophagy</keyword>
<dbReference type="RefSeq" id="XP_018711217.1">
    <property type="nucleotide sequence ID" value="XM_018857700.1"/>
</dbReference>
<dbReference type="EMBL" id="LXTC01000004">
    <property type="protein sequence ID" value="OBA20699.1"/>
    <property type="molecule type" value="Genomic_DNA"/>
</dbReference>
<dbReference type="GeneID" id="30030676"/>
<name>A0A1A0H9A4_9ASCO</name>
<dbReference type="PANTHER" id="PTHR28005">
    <property type="entry name" value="AUTOPHAGY-RELATED PROTEIN 17"/>
    <property type="match status" value="1"/>
</dbReference>
<evidence type="ECO:0000313" key="9">
    <source>
        <dbReference type="EMBL" id="OBA20699.1"/>
    </source>
</evidence>
<comment type="subcellular location">
    <subcellularLocation>
        <location evidence="6">Cytoplasm</location>
    </subcellularLocation>
    <subcellularLocation>
        <location evidence="6">Preautophagosomal structure membrane</location>
        <topology evidence="6">Peripheral membrane protein</topology>
    </subcellularLocation>
</comment>
<dbReference type="GO" id="GO:0060090">
    <property type="term" value="F:molecular adaptor activity"/>
    <property type="evidence" value="ECO:0007669"/>
    <property type="project" value="TreeGrafter"/>
</dbReference>
<sequence length="481" mass="53161">MALTEQVAGWTAEAFRTLETARQISALAHASLGASSDTLTGEMPAKIAEAVAAFEKLLRQHALLVQIAKNVQADVLRCTDGHDKKVSGILQPALRDLDAVLATLHGISVPLFLVKTAASDRQTAHRLDDFVALADIGSLKTNIDIYLSNCAKVGCLLQKQVSGLLDNLGLKTADFKQLAAAYDAQVLPVKPLVKYASAEVPLNKGPETLVATILKENSALGLELSALLEMLTKHYDQCTLASSCVDGARDEPVDLDVLRGDTLELPSVLAEIRAIYDIILHNGRRAAAFSAQKIPPLAAFCDRCRVFLAACSDFQDNDVTELLLVLVHSQTVYSRSSLPAAPAESAGKLPSKESPVEGYAHMVRALGDHYHHFCSVYQLQYLSELHYEKFVYPRKYFKLLDEYLNGQLLRFENEERDRRREWLRRYGDFIPADFYLPGEADQPHVTQVASEGLDHLETPSAQDDEDRLVRLLKETQLLQEK</sequence>
<evidence type="ECO:0000256" key="5">
    <source>
        <dbReference type="ARBA" id="ARBA00023136"/>
    </source>
</evidence>
<dbReference type="Proteomes" id="UP000092555">
    <property type="component" value="Unassembled WGS sequence"/>
</dbReference>
<gene>
    <name evidence="9" type="ORF">METBIDRAFT_12655</name>
    <name evidence="8" type="ORF">METBIDRAFT_43806</name>
</gene>
<proteinExistence type="inferred from homology"/>